<evidence type="ECO:0000313" key="2">
    <source>
        <dbReference type="EMBL" id="TDK23311.1"/>
    </source>
</evidence>
<dbReference type="Proteomes" id="UP000295411">
    <property type="component" value="Unassembled WGS sequence"/>
</dbReference>
<evidence type="ECO:0000259" key="1">
    <source>
        <dbReference type="Pfam" id="PF07992"/>
    </source>
</evidence>
<dbReference type="GO" id="GO:0070224">
    <property type="term" value="F:sulfide:quinone oxidoreductase activity"/>
    <property type="evidence" value="ECO:0007669"/>
    <property type="project" value="TreeGrafter"/>
</dbReference>
<dbReference type="PRINTS" id="PR00420">
    <property type="entry name" value="RNGMNOXGNASE"/>
</dbReference>
<dbReference type="Pfam" id="PF07992">
    <property type="entry name" value="Pyr_redox_2"/>
    <property type="match status" value="1"/>
</dbReference>
<dbReference type="InterPro" id="IPR015904">
    <property type="entry name" value="Sulphide_quinone_reductase"/>
</dbReference>
<proteinExistence type="predicted"/>
<dbReference type="GO" id="GO:0071949">
    <property type="term" value="F:FAD binding"/>
    <property type="evidence" value="ECO:0007669"/>
    <property type="project" value="TreeGrafter"/>
</dbReference>
<dbReference type="PANTHER" id="PTHR10632:SF2">
    <property type="entry name" value="SULFIDE:QUINONE OXIDOREDUCTASE, MITOCHONDRIAL"/>
    <property type="match status" value="1"/>
</dbReference>
<dbReference type="Gene3D" id="3.50.50.60">
    <property type="entry name" value="FAD/NAD(P)-binding domain"/>
    <property type="match status" value="2"/>
</dbReference>
<feature type="domain" description="FAD/NAD(P)-binding" evidence="1">
    <location>
        <begin position="23"/>
        <end position="321"/>
    </location>
</feature>
<dbReference type="InterPro" id="IPR036188">
    <property type="entry name" value="FAD/NAD-bd_sf"/>
</dbReference>
<evidence type="ECO:0000313" key="3">
    <source>
        <dbReference type="Proteomes" id="UP000295411"/>
    </source>
</evidence>
<dbReference type="SUPFAM" id="SSF51905">
    <property type="entry name" value="FAD/NAD(P)-binding domain"/>
    <property type="match status" value="1"/>
</dbReference>
<keyword evidence="3" id="KW-1185">Reference proteome</keyword>
<dbReference type="GO" id="GO:0070221">
    <property type="term" value="P:sulfide oxidation, using sulfide:quinone oxidoreductase"/>
    <property type="evidence" value="ECO:0007669"/>
    <property type="project" value="TreeGrafter"/>
</dbReference>
<dbReference type="AlphaFoldDB" id="A0A4V3ALK3"/>
<gene>
    <name evidence="2" type="ORF">E2F48_17110</name>
</gene>
<comment type="caution">
    <text evidence="2">The sequence shown here is derived from an EMBL/GenBank/DDBJ whole genome shotgun (WGS) entry which is preliminary data.</text>
</comment>
<accession>A0A4V3ALK3</accession>
<name>A0A4V3ALK3_9MICC</name>
<dbReference type="PANTHER" id="PTHR10632">
    <property type="entry name" value="SULFIDE:QUINONE OXIDOREDUCTASE"/>
    <property type="match status" value="1"/>
</dbReference>
<dbReference type="OrthoDB" id="9802771at2"/>
<sequence length="417" mass="45520">MPQPGTWSSASSDAPVPGSKEHYEVLVVGGGNAGISLAARLLRYGVRDIAIVEPRSHHLYQPLFSHIAGGTAKSADAVRPQSQVMPRGVAWVQGEVTSVQQEAQTVALSSGSRLRYDNLVVCPGIQKDWDAVPGLAQAMASPYGGSNYEFELAPKAWDLLRQLRSGTAVFSQPPGPATCAGAAQKPMYLACDYWRAQGVLDDIRVVLIVPTPTVFGMPLIDEELNRKIAEYGIELHCDSELAEVDPEGRRVVVRNTADGTSESLPYDVLHAVPPQSAPDWLKTSPLSADGDPGGFVEVNPKTLRHARFPSIWSLGDAAATRNSKSGAALRKQTTVVAKNLIAVRKGRKPAKKYNNYSACPFTVSRSTVVFSEFDDRYRPKPSVPGWNNLARERRLTWLLERRVLPQVYWKLILTGRA</sequence>
<organism evidence="2 3">
    <name type="scientific">Arthrobacter crusticola</name>
    <dbReference type="NCBI Taxonomy" id="2547960"/>
    <lineage>
        <taxon>Bacteria</taxon>
        <taxon>Bacillati</taxon>
        <taxon>Actinomycetota</taxon>
        <taxon>Actinomycetes</taxon>
        <taxon>Micrococcales</taxon>
        <taxon>Micrococcaceae</taxon>
        <taxon>Arthrobacter</taxon>
    </lineage>
</organism>
<protein>
    <submittedName>
        <fullName evidence="2">NAD(P)/FAD-dependent oxidoreductase</fullName>
    </submittedName>
</protein>
<dbReference type="InterPro" id="IPR023753">
    <property type="entry name" value="FAD/NAD-binding_dom"/>
</dbReference>
<reference evidence="2 3" key="1">
    <citation type="submission" date="2019-03" db="EMBL/GenBank/DDBJ databases">
        <title>Arthrobacter sp. nov., an bacterium isolated from biocrust in Mu Us Desert.</title>
        <authorList>
            <person name="Lixiong L."/>
        </authorList>
    </citation>
    <scope>NUCLEOTIDE SEQUENCE [LARGE SCALE GENOMIC DNA]</scope>
    <source>
        <strain evidence="2 3">SLN-3</strain>
    </source>
</reference>
<dbReference type="EMBL" id="SMTK01000007">
    <property type="protein sequence ID" value="TDK23311.1"/>
    <property type="molecule type" value="Genomic_DNA"/>
</dbReference>